<feature type="non-terminal residue" evidence="2">
    <location>
        <position position="1"/>
    </location>
</feature>
<dbReference type="Gene3D" id="1.10.10.10">
    <property type="entry name" value="Winged helix-like DNA-binding domain superfamily/Winged helix DNA-binding domain"/>
    <property type="match status" value="1"/>
</dbReference>
<organism evidence="2">
    <name type="scientific">marine sediment metagenome</name>
    <dbReference type="NCBI Taxonomy" id="412755"/>
    <lineage>
        <taxon>unclassified sequences</taxon>
        <taxon>metagenomes</taxon>
        <taxon>ecological metagenomes</taxon>
    </lineage>
</organism>
<evidence type="ECO:0000313" key="2">
    <source>
        <dbReference type="EMBL" id="GAG11474.1"/>
    </source>
</evidence>
<dbReference type="InterPro" id="IPR036388">
    <property type="entry name" value="WH-like_DNA-bd_sf"/>
</dbReference>
<accession>X0V066</accession>
<feature type="domain" description="NrtR DNA-binding winged helix" evidence="1">
    <location>
        <begin position="1"/>
        <end position="52"/>
    </location>
</feature>
<comment type="caution">
    <text evidence="2">The sequence shown here is derived from an EMBL/GenBank/DDBJ whole genome shotgun (WGS) entry which is preliminary data.</text>
</comment>
<dbReference type="Pfam" id="PF21906">
    <property type="entry name" value="WHD_NrtR"/>
    <property type="match status" value="1"/>
</dbReference>
<gene>
    <name evidence="2" type="ORF">S01H1_41137</name>
</gene>
<evidence type="ECO:0000259" key="1">
    <source>
        <dbReference type="Pfam" id="PF21906"/>
    </source>
</evidence>
<dbReference type="SUPFAM" id="SSF46785">
    <property type="entry name" value="Winged helix' DNA-binding domain"/>
    <property type="match status" value="1"/>
</dbReference>
<proteinExistence type="predicted"/>
<reference evidence="2" key="1">
    <citation type="journal article" date="2014" name="Front. Microbiol.">
        <title>High frequency of phylogenetically diverse reductive dehalogenase-homologous genes in deep subseafloor sedimentary metagenomes.</title>
        <authorList>
            <person name="Kawai M."/>
            <person name="Futagami T."/>
            <person name="Toyoda A."/>
            <person name="Takaki Y."/>
            <person name="Nishi S."/>
            <person name="Hori S."/>
            <person name="Arai W."/>
            <person name="Tsubouchi T."/>
            <person name="Morono Y."/>
            <person name="Uchiyama I."/>
            <person name="Ito T."/>
            <person name="Fujiyama A."/>
            <person name="Inagaki F."/>
            <person name="Takami H."/>
        </authorList>
    </citation>
    <scope>NUCLEOTIDE SEQUENCE</scope>
    <source>
        <strain evidence="2">Expedition CK06-06</strain>
    </source>
</reference>
<name>X0V066_9ZZZZ</name>
<dbReference type="InterPro" id="IPR036390">
    <property type="entry name" value="WH_DNA-bd_sf"/>
</dbReference>
<dbReference type="InterPro" id="IPR054105">
    <property type="entry name" value="WHD_NrtR"/>
</dbReference>
<sequence length="69" mass="8285">TMKEYQILYEEILQKKLDRANFQKKMLKLDFLDRHEKQLTGGAHKAPFLYAFNREKFNDLLEKGIGYMS</sequence>
<dbReference type="AlphaFoldDB" id="X0V066"/>
<dbReference type="EMBL" id="BARS01026071">
    <property type="protein sequence ID" value="GAG11474.1"/>
    <property type="molecule type" value="Genomic_DNA"/>
</dbReference>
<protein>
    <recommendedName>
        <fullName evidence="1">NrtR DNA-binding winged helix domain-containing protein</fullName>
    </recommendedName>
</protein>